<keyword evidence="3" id="KW-0540">Nuclease</keyword>
<dbReference type="GO" id="GO:0004519">
    <property type="term" value="F:endonuclease activity"/>
    <property type="evidence" value="ECO:0007669"/>
    <property type="project" value="UniProtKB-KW"/>
</dbReference>
<protein>
    <submittedName>
        <fullName evidence="8">Retrovirus-related Pol polyprotein from transposon 17.6</fullName>
    </submittedName>
</protein>
<dbReference type="InterPro" id="IPR043502">
    <property type="entry name" value="DNA/RNA_pol_sf"/>
</dbReference>
<organism evidence="8 9">
    <name type="scientific">Mucuna pruriens</name>
    <name type="common">Velvet bean</name>
    <name type="synonym">Dolichos pruriens</name>
    <dbReference type="NCBI Taxonomy" id="157652"/>
    <lineage>
        <taxon>Eukaryota</taxon>
        <taxon>Viridiplantae</taxon>
        <taxon>Streptophyta</taxon>
        <taxon>Embryophyta</taxon>
        <taxon>Tracheophyta</taxon>
        <taxon>Spermatophyta</taxon>
        <taxon>Magnoliopsida</taxon>
        <taxon>eudicotyledons</taxon>
        <taxon>Gunneridae</taxon>
        <taxon>Pentapetalae</taxon>
        <taxon>rosids</taxon>
        <taxon>fabids</taxon>
        <taxon>Fabales</taxon>
        <taxon>Fabaceae</taxon>
        <taxon>Papilionoideae</taxon>
        <taxon>50 kb inversion clade</taxon>
        <taxon>NPAAA clade</taxon>
        <taxon>indigoferoid/millettioid clade</taxon>
        <taxon>Phaseoleae</taxon>
        <taxon>Mucuna</taxon>
    </lineage>
</organism>
<dbReference type="PANTHER" id="PTHR35046:SF9">
    <property type="entry name" value="RNA-DIRECTED DNA POLYMERASE"/>
    <property type="match status" value="1"/>
</dbReference>
<keyword evidence="5" id="KW-0378">Hydrolase</keyword>
<sequence>MCGTSILVPKKNGNWRMCMDYRLINSIMIRYRYPIPCLDDLLDELYGLVMHFELTNASSTFMRLMNHVLRSLIGSQIDAEKVKTIQSWPTPKTVGDVRSFHGLANFYRCFVKDFSTIGAPLNEIVKNILTNALILALILALPNFSKTFELECDASNVRVGAVLLQEEHPIAYFSEKLKNAQINFSTYDKELYALVKALQVWQHYLLPKEFMIYSDHETLKHLRSQNKLNKRHAKWVGFLENLPYVIKHKQGKANIVVDALSRSHSLLSMLET</sequence>
<feature type="non-terminal residue" evidence="8">
    <location>
        <position position="1"/>
    </location>
</feature>
<keyword evidence="6" id="KW-0695">RNA-directed DNA polymerase</keyword>
<keyword evidence="1" id="KW-0808">Transferase</keyword>
<proteinExistence type="predicted"/>
<keyword evidence="4" id="KW-0255">Endonuclease</keyword>
<dbReference type="CDD" id="cd09274">
    <property type="entry name" value="RNase_HI_RT_Ty3"/>
    <property type="match status" value="1"/>
</dbReference>
<dbReference type="Proteomes" id="UP000257109">
    <property type="component" value="Unassembled WGS sequence"/>
</dbReference>
<accession>A0A371GII4</accession>
<gene>
    <name evidence="8" type="primary">pol</name>
    <name evidence="8" type="ORF">CR513_27792</name>
</gene>
<evidence type="ECO:0000256" key="1">
    <source>
        <dbReference type="ARBA" id="ARBA00022679"/>
    </source>
</evidence>
<evidence type="ECO:0000256" key="6">
    <source>
        <dbReference type="ARBA" id="ARBA00022918"/>
    </source>
</evidence>
<feature type="domain" description="Reverse transcriptase RNase H-like" evidence="7">
    <location>
        <begin position="143"/>
        <end position="240"/>
    </location>
</feature>
<dbReference type="GO" id="GO:0003964">
    <property type="term" value="F:RNA-directed DNA polymerase activity"/>
    <property type="evidence" value="ECO:0007669"/>
    <property type="project" value="UniProtKB-KW"/>
</dbReference>
<dbReference type="InterPro" id="IPR041373">
    <property type="entry name" value="RT_RNaseH"/>
</dbReference>
<dbReference type="Gene3D" id="3.30.70.270">
    <property type="match status" value="2"/>
</dbReference>
<dbReference type="EMBL" id="QJKJ01005421">
    <property type="protein sequence ID" value="RDX90354.1"/>
    <property type="molecule type" value="Genomic_DNA"/>
</dbReference>
<dbReference type="SUPFAM" id="SSF56672">
    <property type="entry name" value="DNA/RNA polymerases"/>
    <property type="match status" value="1"/>
</dbReference>
<evidence type="ECO:0000313" key="8">
    <source>
        <dbReference type="EMBL" id="RDX90354.1"/>
    </source>
</evidence>
<dbReference type="Pfam" id="PF17917">
    <property type="entry name" value="RT_RNaseH"/>
    <property type="match status" value="1"/>
</dbReference>
<dbReference type="InterPro" id="IPR043128">
    <property type="entry name" value="Rev_trsase/Diguanyl_cyclase"/>
</dbReference>
<dbReference type="AlphaFoldDB" id="A0A371GII4"/>
<dbReference type="PANTHER" id="PTHR35046">
    <property type="entry name" value="ZINC KNUCKLE (CCHC-TYPE) FAMILY PROTEIN"/>
    <property type="match status" value="1"/>
</dbReference>
<keyword evidence="9" id="KW-1185">Reference proteome</keyword>
<comment type="caution">
    <text evidence="8">The sequence shown here is derived from an EMBL/GenBank/DDBJ whole genome shotgun (WGS) entry which is preliminary data.</text>
</comment>
<reference evidence="8" key="1">
    <citation type="submission" date="2018-05" db="EMBL/GenBank/DDBJ databases">
        <title>Draft genome of Mucuna pruriens seed.</title>
        <authorList>
            <person name="Nnadi N.E."/>
            <person name="Vos R."/>
            <person name="Hasami M.H."/>
            <person name="Devisetty U.K."/>
            <person name="Aguiy J.C."/>
        </authorList>
    </citation>
    <scope>NUCLEOTIDE SEQUENCE [LARGE SCALE GENOMIC DNA]</scope>
    <source>
        <strain evidence="8">JCA_2017</strain>
    </source>
</reference>
<name>A0A371GII4_MUCPR</name>
<keyword evidence="2" id="KW-0548">Nucleotidyltransferase</keyword>
<evidence type="ECO:0000256" key="5">
    <source>
        <dbReference type="ARBA" id="ARBA00022801"/>
    </source>
</evidence>
<evidence type="ECO:0000256" key="2">
    <source>
        <dbReference type="ARBA" id="ARBA00022695"/>
    </source>
</evidence>
<evidence type="ECO:0000313" key="9">
    <source>
        <dbReference type="Proteomes" id="UP000257109"/>
    </source>
</evidence>
<dbReference type="OrthoDB" id="415724at2759"/>
<evidence type="ECO:0000256" key="3">
    <source>
        <dbReference type="ARBA" id="ARBA00022722"/>
    </source>
</evidence>
<evidence type="ECO:0000259" key="7">
    <source>
        <dbReference type="Pfam" id="PF17917"/>
    </source>
</evidence>
<evidence type="ECO:0000256" key="4">
    <source>
        <dbReference type="ARBA" id="ARBA00022759"/>
    </source>
</evidence>
<dbReference type="GO" id="GO:0016787">
    <property type="term" value="F:hydrolase activity"/>
    <property type="evidence" value="ECO:0007669"/>
    <property type="project" value="UniProtKB-KW"/>
</dbReference>
<dbReference type="Gene3D" id="3.10.10.10">
    <property type="entry name" value="HIV Type 1 Reverse Transcriptase, subunit A, domain 1"/>
    <property type="match status" value="1"/>
</dbReference>